<dbReference type="OrthoDB" id="2186465at2759"/>
<evidence type="ECO:0000313" key="1">
    <source>
        <dbReference type="EMBL" id="KCZ79407.1"/>
    </source>
</evidence>
<evidence type="ECO:0008006" key="3">
    <source>
        <dbReference type="Google" id="ProtNLM"/>
    </source>
</evidence>
<organism evidence="1 2">
    <name type="scientific">Anncaliia algerae PRA339</name>
    <dbReference type="NCBI Taxonomy" id="1288291"/>
    <lineage>
        <taxon>Eukaryota</taxon>
        <taxon>Fungi</taxon>
        <taxon>Fungi incertae sedis</taxon>
        <taxon>Microsporidia</taxon>
        <taxon>Tubulinosematoidea</taxon>
        <taxon>Tubulinosematidae</taxon>
        <taxon>Anncaliia</taxon>
    </lineage>
</organism>
<dbReference type="Proteomes" id="UP000030655">
    <property type="component" value="Unassembled WGS sequence"/>
</dbReference>
<name>A0A059EX07_9MICR</name>
<evidence type="ECO:0000313" key="2">
    <source>
        <dbReference type="Proteomes" id="UP000030655"/>
    </source>
</evidence>
<reference evidence="1 2" key="2">
    <citation type="submission" date="2014-03" db="EMBL/GenBank/DDBJ databases">
        <title>The Genome Sequence of Anncaliia algerae insect isolate PRA339.</title>
        <authorList>
            <consortium name="The Broad Institute Genome Sequencing Platform"/>
            <consortium name="The Broad Institute Genome Sequencing Center for Infectious Disease"/>
            <person name="Cuomo C."/>
            <person name="Becnel J."/>
            <person name="Sanscrainte N."/>
            <person name="Walker B."/>
            <person name="Young S.K."/>
            <person name="Zeng Q."/>
            <person name="Gargeya S."/>
            <person name="Fitzgerald M."/>
            <person name="Haas B."/>
            <person name="Abouelleil A."/>
            <person name="Alvarado L."/>
            <person name="Arachchi H.M."/>
            <person name="Berlin A.M."/>
            <person name="Chapman S.B."/>
            <person name="Dewar J."/>
            <person name="Goldberg J."/>
            <person name="Griggs A."/>
            <person name="Gujja S."/>
            <person name="Hansen M."/>
            <person name="Howarth C."/>
            <person name="Imamovic A."/>
            <person name="Larimer J."/>
            <person name="McCowan C."/>
            <person name="Murphy C."/>
            <person name="Neiman D."/>
            <person name="Pearson M."/>
            <person name="Priest M."/>
            <person name="Roberts A."/>
            <person name="Saif S."/>
            <person name="Shea T."/>
            <person name="Sisk P."/>
            <person name="Sykes S."/>
            <person name="Wortman J."/>
            <person name="Nusbaum C."/>
            <person name="Birren B."/>
        </authorList>
    </citation>
    <scope>NUCLEOTIDE SEQUENCE [LARGE SCALE GENOMIC DNA]</scope>
    <source>
        <strain evidence="1 2">PRA339</strain>
    </source>
</reference>
<keyword evidence="2" id="KW-1185">Reference proteome</keyword>
<dbReference type="EMBL" id="KK365282">
    <property type="protein sequence ID" value="KCZ79407.1"/>
    <property type="molecule type" value="Genomic_DNA"/>
</dbReference>
<accession>A0A059EX07</accession>
<gene>
    <name evidence="1" type="ORF">H312_03206</name>
</gene>
<proteinExistence type="predicted"/>
<protein>
    <recommendedName>
        <fullName evidence="3">GYF domain-containing protein</fullName>
    </recommendedName>
</protein>
<dbReference type="VEuPathDB" id="MicrosporidiaDB:H312_03206"/>
<reference evidence="2" key="1">
    <citation type="submission" date="2013-02" db="EMBL/GenBank/DDBJ databases">
        <authorList>
            <consortium name="The Broad Institute Genome Sequencing Platform"/>
            <person name="Cuomo C."/>
            <person name="Becnel J."/>
            <person name="Sanscrainte N."/>
            <person name="Walker B."/>
            <person name="Young S.K."/>
            <person name="Zeng Q."/>
            <person name="Gargeya S."/>
            <person name="Fitzgerald M."/>
            <person name="Haas B."/>
            <person name="Abouelleil A."/>
            <person name="Alvarado L."/>
            <person name="Arachchi H.M."/>
            <person name="Berlin A.M."/>
            <person name="Chapman S.B."/>
            <person name="Dewar J."/>
            <person name="Goldberg J."/>
            <person name="Griggs A."/>
            <person name="Gujja S."/>
            <person name="Hansen M."/>
            <person name="Howarth C."/>
            <person name="Imamovic A."/>
            <person name="Larimer J."/>
            <person name="McCowan C."/>
            <person name="Murphy C."/>
            <person name="Neiman D."/>
            <person name="Pearson M."/>
            <person name="Priest M."/>
            <person name="Roberts A."/>
            <person name="Saif S."/>
            <person name="Shea T."/>
            <person name="Sisk P."/>
            <person name="Sykes S."/>
            <person name="Wortman J."/>
            <person name="Nusbaum C."/>
            <person name="Birren B."/>
        </authorList>
    </citation>
    <scope>NUCLEOTIDE SEQUENCE [LARGE SCALE GENOMIC DNA]</scope>
    <source>
        <strain evidence="2">PRA339</strain>
    </source>
</reference>
<dbReference type="HOGENOM" id="CLU_1660277_0_0_1"/>
<sequence length="159" mass="18470">MSESKRMAKLLEEIKKGFVAPPDLQNSELILGPEVTPIIFTPLLGQERQCYEDEKLHYETSYTRKFTDDKGKKKSSFKIIRKYVSWIVQNDNGKTDGPFSPEEMVKKMNNGELNQSLVKRVQDVTPFVSFLEMKKELKKPFEDESEMDSFVKRIGLVKK</sequence>
<dbReference type="AlphaFoldDB" id="A0A059EX07"/>